<feature type="coiled-coil region" evidence="1">
    <location>
        <begin position="117"/>
        <end position="151"/>
    </location>
</feature>
<dbReference type="GO" id="GO:0009535">
    <property type="term" value="C:chloroplast thylakoid membrane"/>
    <property type="evidence" value="ECO:0007669"/>
    <property type="project" value="TreeGrafter"/>
</dbReference>
<accession>A0AAP0JPN6</accession>
<evidence type="ECO:0000256" key="1">
    <source>
        <dbReference type="SAM" id="Coils"/>
    </source>
</evidence>
<name>A0AAP0JPN6_9MAGN</name>
<organism evidence="3 4">
    <name type="scientific">Stephania japonica</name>
    <dbReference type="NCBI Taxonomy" id="461633"/>
    <lineage>
        <taxon>Eukaryota</taxon>
        <taxon>Viridiplantae</taxon>
        <taxon>Streptophyta</taxon>
        <taxon>Embryophyta</taxon>
        <taxon>Tracheophyta</taxon>
        <taxon>Spermatophyta</taxon>
        <taxon>Magnoliopsida</taxon>
        <taxon>Ranunculales</taxon>
        <taxon>Menispermaceae</taxon>
        <taxon>Menispermoideae</taxon>
        <taxon>Cissampelideae</taxon>
        <taxon>Stephania</taxon>
    </lineage>
</organism>
<dbReference type="Proteomes" id="UP001417504">
    <property type="component" value="Unassembled WGS sequence"/>
</dbReference>
<evidence type="ECO:0000256" key="2">
    <source>
        <dbReference type="SAM" id="MobiDB-lite"/>
    </source>
</evidence>
<dbReference type="PANTHER" id="PTHR35745">
    <property type="entry name" value="BNACNNG14650D PROTEIN"/>
    <property type="match status" value="1"/>
</dbReference>
<dbReference type="AlphaFoldDB" id="A0AAP0JPN6"/>
<comment type="caution">
    <text evidence="3">The sequence shown here is derived from an EMBL/GenBank/DDBJ whole genome shotgun (WGS) entry which is preliminary data.</text>
</comment>
<feature type="region of interest" description="Disordered" evidence="2">
    <location>
        <begin position="163"/>
        <end position="208"/>
    </location>
</feature>
<sequence>MSGISFSLSHPQLHLRTMKCRHNPSSSSLPFPTFAAHNNIPCSSPNIIFKTLVLRGNSGRLNVQCSSKGSGSPGFDETDLKNVVDAFFLGKALAEVISERVESTVGELLSTFGRLQAEQQKQVQEFQEEVLERAKREKEKAARESLEAQGVVPNPTLVTVQTVDISSEVPPSPTSQVTIEVSSTPSASTAASSSDDPNENNPSHQNID</sequence>
<keyword evidence="1" id="KW-0175">Coiled coil</keyword>
<dbReference type="PANTHER" id="PTHR35745:SF1">
    <property type="entry name" value="OS04G0513000 PROTEIN"/>
    <property type="match status" value="1"/>
</dbReference>
<dbReference type="GO" id="GO:0010027">
    <property type="term" value="P:thylakoid membrane organization"/>
    <property type="evidence" value="ECO:0007669"/>
    <property type="project" value="InterPro"/>
</dbReference>
<dbReference type="InterPro" id="IPR040003">
    <property type="entry name" value="PG18-like"/>
</dbReference>
<feature type="compositionally biased region" description="Low complexity" evidence="2">
    <location>
        <begin position="182"/>
        <end position="208"/>
    </location>
</feature>
<dbReference type="Pfam" id="PF20711">
    <property type="entry name" value="DUF6825"/>
    <property type="match status" value="1"/>
</dbReference>
<protein>
    <submittedName>
        <fullName evidence="3">Uncharacterized protein</fullName>
    </submittedName>
</protein>
<reference evidence="3 4" key="1">
    <citation type="submission" date="2024-01" db="EMBL/GenBank/DDBJ databases">
        <title>Genome assemblies of Stephania.</title>
        <authorList>
            <person name="Yang L."/>
        </authorList>
    </citation>
    <scope>NUCLEOTIDE SEQUENCE [LARGE SCALE GENOMIC DNA]</scope>
    <source>
        <strain evidence="3">QJT</strain>
        <tissue evidence="3">Leaf</tissue>
    </source>
</reference>
<keyword evidence="4" id="KW-1185">Reference proteome</keyword>
<proteinExistence type="predicted"/>
<evidence type="ECO:0000313" key="4">
    <source>
        <dbReference type="Proteomes" id="UP001417504"/>
    </source>
</evidence>
<gene>
    <name evidence="3" type="ORF">Sjap_008456</name>
</gene>
<dbReference type="EMBL" id="JBBNAE010000003">
    <property type="protein sequence ID" value="KAK9137862.1"/>
    <property type="molecule type" value="Genomic_DNA"/>
</dbReference>
<evidence type="ECO:0000313" key="3">
    <source>
        <dbReference type="EMBL" id="KAK9137862.1"/>
    </source>
</evidence>